<dbReference type="InterPro" id="IPR020904">
    <property type="entry name" value="Sc_DH/Rdtase_CS"/>
</dbReference>
<dbReference type="NCBIfam" id="NF005495">
    <property type="entry name" value="PRK07109.1"/>
    <property type="match status" value="1"/>
</dbReference>
<dbReference type="InterPro" id="IPR002347">
    <property type="entry name" value="SDR_fam"/>
</dbReference>
<dbReference type="SMART" id="SM00822">
    <property type="entry name" value="PKS_KR"/>
    <property type="match status" value="1"/>
</dbReference>
<evidence type="ECO:0000313" key="6">
    <source>
        <dbReference type="EMBL" id="NKE47384.1"/>
    </source>
</evidence>
<dbReference type="PANTHER" id="PTHR44196:SF1">
    <property type="entry name" value="DEHYDROGENASE_REDUCTASE SDR FAMILY MEMBER 7B"/>
    <property type="match status" value="1"/>
</dbReference>
<dbReference type="PROSITE" id="PS51257">
    <property type="entry name" value="PROKAR_LIPOPROTEIN"/>
    <property type="match status" value="1"/>
</dbReference>
<gene>
    <name evidence="6" type="ORF">HB662_21585</name>
</gene>
<accession>A0ABX1F547</accession>
<dbReference type="PRINTS" id="PR00081">
    <property type="entry name" value="GDHRDH"/>
</dbReference>
<feature type="region of interest" description="Disordered" evidence="4">
    <location>
        <begin position="270"/>
        <end position="292"/>
    </location>
</feature>
<comment type="caution">
    <text evidence="6">The sequence shown here is derived from an EMBL/GenBank/DDBJ whole genome shotgun (WGS) entry which is preliminary data.</text>
</comment>
<dbReference type="PROSITE" id="PS00061">
    <property type="entry name" value="ADH_SHORT"/>
    <property type="match status" value="1"/>
</dbReference>
<feature type="compositionally biased region" description="Basic and acidic residues" evidence="4">
    <location>
        <begin position="274"/>
        <end position="292"/>
    </location>
</feature>
<feature type="domain" description="Ketoreductase" evidence="5">
    <location>
        <begin position="11"/>
        <end position="196"/>
    </location>
</feature>
<dbReference type="PANTHER" id="PTHR44196">
    <property type="entry name" value="DEHYDROGENASE/REDUCTASE SDR FAMILY MEMBER 7B"/>
    <property type="match status" value="1"/>
</dbReference>
<organism evidence="6 7">
    <name type="scientific">Falsiroseomonas frigidaquae</name>
    <dbReference type="NCBI Taxonomy" id="487318"/>
    <lineage>
        <taxon>Bacteria</taxon>
        <taxon>Pseudomonadati</taxon>
        <taxon>Pseudomonadota</taxon>
        <taxon>Alphaproteobacteria</taxon>
        <taxon>Acetobacterales</taxon>
        <taxon>Roseomonadaceae</taxon>
        <taxon>Falsiroseomonas</taxon>
    </lineage>
</organism>
<proteinExistence type="inferred from homology"/>
<name>A0ABX1F547_9PROT</name>
<protein>
    <submittedName>
        <fullName evidence="6">SDR family oxidoreductase</fullName>
    </submittedName>
</protein>
<sequence length="340" mass="36212">MTHRLKPLADQVIVITGATSGIGLTTACKAAARGAAVVLAARNEEALAEICAGIRGSGGRCATVVADVGVREDVDRIAEVARAEFGGFDTWVNNAGIGVYATLEEMTPEDHERIFQTNYWGVVHGSLVALKELKRNGGALINMGSISSDMPSPLLGAYTATKHAVKGFTDSLRMEMLHEGAPVSITLIQPSGIDTPFGEHAKNYMDEASQVPPPVYAPEVVANAVLHAAEHPTRNRIVGGWGRGMVAAARVVPSLTDRVFTYAYYKTAKQAGRPPRETPDNLHSAGEDGDRYGDQGHLFSHSLYNKALRNPGTTLGVLAAAGIAAMGMMARPRHHRFHRG</sequence>
<keyword evidence="7" id="KW-1185">Reference proteome</keyword>
<dbReference type="InterPro" id="IPR057326">
    <property type="entry name" value="KR_dom"/>
</dbReference>
<evidence type="ECO:0000313" key="7">
    <source>
        <dbReference type="Proteomes" id="UP000765160"/>
    </source>
</evidence>
<dbReference type="InterPro" id="IPR020610">
    <property type="entry name" value="Thiolase_AS"/>
</dbReference>
<dbReference type="InterPro" id="IPR036291">
    <property type="entry name" value="NAD(P)-bd_dom_sf"/>
</dbReference>
<comment type="similarity">
    <text evidence="1 3">Belongs to the short-chain dehydrogenases/reductases (SDR) family.</text>
</comment>
<dbReference type="PROSITE" id="PS00099">
    <property type="entry name" value="THIOLASE_3"/>
    <property type="match status" value="1"/>
</dbReference>
<evidence type="ECO:0000256" key="4">
    <source>
        <dbReference type="SAM" id="MobiDB-lite"/>
    </source>
</evidence>
<reference evidence="6 7" key="1">
    <citation type="submission" date="2020-03" db="EMBL/GenBank/DDBJ databases">
        <title>Roseomonas selenitidurans sp. nov. isolated from soil.</title>
        <authorList>
            <person name="Liu H."/>
        </authorList>
    </citation>
    <scope>NUCLEOTIDE SEQUENCE [LARGE SCALE GENOMIC DNA]</scope>
    <source>
        <strain evidence="6 7">JCM 15073</strain>
    </source>
</reference>
<dbReference type="Gene3D" id="3.40.50.720">
    <property type="entry name" value="NAD(P)-binding Rossmann-like Domain"/>
    <property type="match status" value="1"/>
</dbReference>
<dbReference type="Proteomes" id="UP000765160">
    <property type="component" value="Unassembled WGS sequence"/>
</dbReference>
<evidence type="ECO:0000256" key="2">
    <source>
        <dbReference type="ARBA" id="ARBA00023002"/>
    </source>
</evidence>
<evidence type="ECO:0000256" key="1">
    <source>
        <dbReference type="ARBA" id="ARBA00006484"/>
    </source>
</evidence>
<keyword evidence="2" id="KW-0560">Oxidoreductase</keyword>
<dbReference type="Pfam" id="PF00106">
    <property type="entry name" value="adh_short"/>
    <property type="match status" value="1"/>
</dbReference>
<dbReference type="EMBL" id="JAAVTX010000006">
    <property type="protein sequence ID" value="NKE47384.1"/>
    <property type="molecule type" value="Genomic_DNA"/>
</dbReference>
<evidence type="ECO:0000256" key="3">
    <source>
        <dbReference type="RuleBase" id="RU000363"/>
    </source>
</evidence>
<evidence type="ECO:0000259" key="5">
    <source>
        <dbReference type="SMART" id="SM00822"/>
    </source>
</evidence>
<dbReference type="RefSeq" id="WP_168052636.1">
    <property type="nucleotide sequence ID" value="NZ_JAATJR010000006.1"/>
</dbReference>
<dbReference type="PRINTS" id="PR00080">
    <property type="entry name" value="SDRFAMILY"/>
</dbReference>
<dbReference type="SUPFAM" id="SSF51735">
    <property type="entry name" value="NAD(P)-binding Rossmann-fold domains"/>
    <property type="match status" value="1"/>
</dbReference>